<keyword evidence="5" id="KW-1185">Reference proteome</keyword>
<dbReference type="GO" id="GO:0051123">
    <property type="term" value="P:RNA polymerase II preinitiation complex assembly"/>
    <property type="evidence" value="ECO:0007669"/>
    <property type="project" value="TreeGrafter"/>
</dbReference>
<dbReference type="Proteomes" id="UP000663873">
    <property type="component" value="Unassembled WGS sequence"/>
</dbReference>
<comment type="caution">
    <text evidence="4">The sequence shown here is derived from an EMBL/GenBank/DDBJ whole genome shotgun (WGS) entry which is preliminary data.</text>
</comment>
<dbReference type="InterPro" id="IPR022591">
    <property type="entry name" value="TAF1_HAT_dom"/>
</dbReference>
<evidence type="ECO:0000313" key="4">
    <source>
        <dbReference type="EMBL" id="CAF4938550.1"/>
    </source>
</evidence>
<keyword evidence="2" id="KW-0539">Nucleus</keyword>
<name>A0A821X644_9BILA</name>
<evidence type="ECO:0000256" key="2">
    <source>
        <dbReference type="ARBA" id="ARBA00023242"/>
    </source>
</evidence>
<feature type="domain" description="Transcription initiation factor TFIID subunit 1 histone acetyltransferase" evidence="3">
    <location>
        <begin position="2"/>
        <end position="59"/>
    </location>
</feature>
<evidence type="ECO:0000313" key="5">
    <source>
        <dbReference type="Proteomes" id="UP000663873"/>
    </source>
</evidence>
<dbReference type="Pfam" id="PF12157">
    <property type="entry name" value="DUF3591"/>
    <property type="match status" value="1"/>
</dbReference>
<comment type="subcellular location">
    <subcellularLocation>
        <location evidence="1">Nucleus</location>
    </subcellularLocation>
</comment>
<organism evidence="4 5">
    <name type="scientific">Rotaria socialis</name>
    <dbReference type="NCBI Taxonomy" id="392032"/>
    <lineage>
        <taxon>Eukaryota</taxon>
        <taxon>Metazoa</taxon>
        <taxon>Spiralia</taxon>
        <taxon>Gnathifera</taxon>
        <taxon>Rotifera</taxon>
        <taxon>Eurotatoria</taxon>
        <taxon>Bdelloidea</taxon>
        <taxon>Philodinida</taxon>
        <taxon>Philodinidae</taxon>
        <taxon>Rotaria</taxon>
    </lineage>
</organism>
<dbReference type="GO" id="GO:0016251">
    <property type="term" value="F:RNA polymerase II general transcription initiation factor activity"/>
    <property type="evidence" value="ECO:0007669"/>
    <property type="project" value="InterPro"/>
</dbReference>
<dbReference type="PANTHER" id="PTHR13900:SF0">
    <property type="entry name" value="TRANSCRIPTION INITIATION FACTOR TFIID SUBUNIT 1"/>
    <property type="match status" value="1"/>
</dbReference>
<reference evidence="4" key="1">
    <citation type="submission" date="2021-02" db="EMBL/GenBank/DDBJ databases">
        <authorList>
            <person name="Nowell W R."/>
        </authorList>
    </citation>
    <scope>NUCLEOTIDE SEQUENCE</scope>
</reference>
<proteinExistence type="predicted"/>
<sequence length="60" mass="7176">RKAFPQNAENSIRKRLKMSSDFKRTGGVHCNWWVLRSDFRLPSQEEIRQLVTPEQCCAYY</sequence>
<protein>
    <recommendedName>
        <fullName evidence="3">Transcription initiation factor TFIID subunit 1 histone acetyltransferase domain-containing protein</fullName>
    </recommendedName>
</protein>
<gene>
    <name evidence="4" type="ORF">UJA718_LOCUS47209</name>
</gene>
<dbReference type="GO" id="GO:0004402">
    <property type="term" value="F:histone acetyltransferase activity"/>
    <property type="evidence" value="ECO:0007669"/>
    <property type="project" value="InterPro"/>
</dbReference>
<dbReference type="PANTHER" id="PTHR13900">
    <property type="entry name" value="TRANSCRIPTION INITIATION FACTOR TFIID"/>
    <property type="match status" value="1"/>
</dbReference>
<dbReference type="EMBL" id="CAJOBP010088309">
    <property type="protein sequence ID" value="CAF4938550.1"/>
    <property type="molecule type" value="Genomic_DNA"/>
</dbReference>
<dbReference type="GO" id="GO:0005669">
    <property type="term" value="C:transcription factor TFIID complex"/>
    <property type="evidence" value="ECO:0007669"/>
    <property type="project" value="InterPro"/>
</dbReference>
<feature type="non-terminal residue" evidence="4">
    <location>
        <position position="60"/>
    </location>
</feature>
<dbReference type="AlphaFoldDB" id="A0A821X644"/>
<dbReference type="GO" id="GO:0017025">
    <property type="term" value="F:TBP-class protein binding"/>
    <property type="evidence" value="ECO:0007669"/>
    <property type="project" value="InterPro"/>
</dbReference>
<evidence type="ECO:0000256" key="1">
    <source>
        <dbReference type="ARBA" id="ARBA00004123"/>
    </source>
</evidence>
<feature type="non-terminal residue" evidence="4">
    <location>
        <position position="1"/>
    </location>
</feature>
<evidence type="ECO:0000259" key="3">
    <source>
        <dbReference type="Pfam" id="PF12157"/>
    </source>
</evidence>
<dbReference type="InterPro" id="IPR040240">
    <property type="entry name" value="TAF1"/>
</dbReference>
<accession>A0A821X644</accession>